<dbReference type="PANTHER" id="PTHR43591">
    <property type="entry name" value="METHYLTRANSFERASE"/>
    <property type="match status" value="1"/>
</dbReference>
<dbReference type="Pfam" id="PF08241">
    <property type="entry name" value="Methyltransf_11"/>
    <property type="match status" value="1"/>
</dbReference>
<dbReference type="InterPro" id="IPR029063">
    <property type="entry name" value="SAM-dependent_MTases_sf"/>
</dbReference>
<reference evidence="3" key="1">
    <citation type="submission" date="2017-01" db="EMBL/GenBank/DDBJ databases">
        <authorList>
            <person name="Varghese N."/>
            <person name="Submissions S."/>
        </authorList>
    </citation>
    <scope>NUCLEOTIDE SEQUENCE [LARGE SCALE GENOMIC DNA]</scope>
    <source>
        <strain evidence="3">CGMCC 1.7737</strain>
    </source>
</reference>
<keyword evidence="2" id="KW-0808">Transferase</keyword>
<dbReference type="PANTHER" id="PTHR43591:SF24">
    <property type="entry name" value="2-METHOXY-6-POLYPRENYL-1,4-BENZOQUINOL METHYLASE, MITOCHONDRIAL"/>
    <property type="match status" value="1"/>
</dbReference>
<dbReference type="OrthoDB" id="57427at2157"/>
<gene>
    <name evidence="2" type="ORF">SAMN05421858_0233</name>
</gene>
<organism evidence="2 3">
    <name type="scientific">Haladaptatus litoreus</name>
    <dbReference type="NCBI Taxonomy" id="553468"/>
    <lineage>
        <taxon>Archaea</taxon>
        <taxon>Methanobacteriati</taxon>
        <taxon>Methanobacteriota</taxon>
        <taxon>Stenosarchaea group</taxon>
        <taxon>Halobacteria</taxon>
        <taxon>Halobacteriales</taxon>
        <taxon>Haladaptataceae</taxon>
        <taxon>Haladaptatus</taxon>
    </lineage>
</organism>
<dbReference type="GO" id="GO:0008757">
    <property type="term" value="F:S-adenosylmethionine-dependent methyltransferase activity"/>
    <property type="evidence" value="ECO:0007669"/>
    <property type="project" value="InterPro"/>
</dbReference>
<dbReference type="EMBL" id="FTNO01000001">
    <property type="protein sequence ID" value="SIQ73541.1"/>
    <property type="molecule type" value="Genomic_DNA"/>
</dbReference>
<evidence type="ECO:0000313" key="3">
    <source>
        <dbReference type="Proteomes" id="UP000186914"/>
    </source>
</evidence>
<dbReference type="CDD" id="cd02440">
    <property type="entry name" value="AdoMet_MTases"/>
    <property type="match status" value="1"/>
</dbReference>
<dbReference type="Proteomes" id="UP000186914">
    <property type="component" value="Unassembled WGS sequence"/>
</dbReference>
<name>A0A1N6V6P2_9EURY</name>
<protein>
    <submittedName>
        <fullName evidence="2">Ubiquinone/menaquinone biosynthesis C-methylase UbiE</fullName>
    </submittedName>
</protein>
<proteinExistence type="predicted"/>
<keyword evidence="3" id="KW-1185">Reference proteome</keyword>
<keyword evidence="2" id="KW-0830">Ubiquinone</keyword>
<evidence type="ECO:0000259" key="1">
    <source>
        <dbReference type="Pfam" id="PF08241"/>
    </source>
</evidence>
<dbReference type="AlphaFoldDB" id="A0A1N6V6P2"/>
<keyword evidence="2" id="KW-0489">Methyltransferase</keyword>
<dbReference type="GO" id="GO:0032259">
    <property type="term" value="P:methylation"/>
    <property type="evidence" value="ECO:0007669"/>
    <property type="project" value="UniProtKB-KW"/>
</dbReference>
<evidence type="ECO:0000313" key="2">
    <source>
        <dbReference type="EMBL" id="SIQ73541.1"/>
    </source>
</evidence>
<accession>A0A1N6V6P2</accession>
<dbReference type="InterPro" id="IPR013216">
    <property type="entry name" value="Methyltransf_11"/>
</dbReference>
<dbReference type="RefSeq" id="WP_076427251.1">
    <property type="nucleotide sequence ID" value="NZ_FTNO01000001.1"/>
</dbReference>
<sequence>MDEFDQKQATTASFGDVADAYLDSDVHQSGADLELLVSWCDGANRALDIACGAGHTAEALTESAETVLAADATPAMVETATEAFSLPGIVADAERLPFADGSFDAVTCRIAAHHFPNPQAFVNEVARILAPGGVFAFEDNITPEDDELADFYNRFERLRDPTHGEAYSVAQWQDWFRNAGFTIDESVTMRKELEYESWVERTNSDEKSRKKLADLVRKPEAEAVYDVSAEGGTVRGFSNEKVLIQAKK</sequence>
<dbReference type="SUPFAM" id="SSF53335">
    <property type="entry name" value="S-adenosyl-L-methionine-dependent methyltransferases"/>
    <property type="match status" value="1"/>
</dbReference>
<dbReference type="Gene3D" id="3.40.50.150">
    <property type="entry name" value="Vaccinia Virus protein VP39"/>
    <property type="match status" value="1"/>
</dbReference>
<feature type="domain" description="Methyltransferase type 11" evidence="1">
    <location>
        <begin position="47"/>
        <end position="137"/>
    </location>
</feature>